<feature type="signal peptide" evidence="2">
    <location>
        <begin position="1"/>
        <end position="26"/>
    </location>
</feature>
<feature type="region of interest" description="Disordered" evidence="1">
    <location>
        <begin position="203"/>
        <end position="224"/>
    </location>
</feature>
<accession>A0A167VNP7</accession>
<dbReference type="Proteomes" id="UP000076532">
    <property type="component" value="Unassembled WGS sequence"/>
</dbReference>
<organism evidence="3 4">
    <name type="scientific">Athelia psychrophila</name>
    <dbReference type="NCBI Taxonomy" id="1759441"/>
    <lineage>
        <taxon>Eukaryota</taxon>
        <taxon>Fungi</taxon>
        <taxon>Dikarya</taxon>
        <taxon>Basidiomycota</taxon>
        <taxon>Agaricomycotina</taxon>
        <taxon>Agaricomycetes</taxon>
        <taxon>Agaricomycetidae</taxon>
        <taxon>Atheliales</taxon>
        <taxon>Atheliaceae</taxon>
        <taxon>Athelia</taxon>
    </lineage>
</organism>
<name>A0A167VNP7_9AGAM</name>
<evidence type="ECO:0000256" key="2">
    <source>
        <dbReference type="SAM" id="SignalP"/>
    </source>
</evidence>
<protein>
    <submittedName>
        <fullName evidence="3">Uncharacterized protein</fullName>
    </submittedName>
</protein>
<keyword evidence="4" id="KW-1185">Reference proteome</keyword>
<keyword evidence="2" id="KW-0732">Signal</keyword>
<feature type="chain" id="PRO_5007893522" evidence="2">
    <location>
        <begin position="27"/>
        <end position="279"/>
    </location>
</feature>
<dbReference type="EMBL" id="KV417854">
    <property type="protein sequence ID" value="KZP05209.1"/>
    <property type="molecule type" value="Genomic_DNA"/>
</dbReference>
<evidence type="ECO:0000313" key="3">
    <source>
        <dbReference type="EMBL" id="KZP05209.1"/>
    </source>
</evidence>
<evidence type="ECO:0000313" key="4">
    <source>
        <dbReference type="Proteomes" id="UP000076532"/>
    </source>
</evidence>
<evidence type="ECO:0000256" key="1">
    <source>
        <dbReference type="SAM" id="MobiDB-lite"/>
    </source>
</evidence>
<gene>
    <name evidence="3" type="ORF">FIBSPDRAFT_903680</name>
</gene>
<reference evidence="3 4" key="1">
    <citation type="journal article" date="2016" name="Mol. Biol. Evol.">
        <title>Comparative Genomics of Early-Diverging Mushroom-Forming Fungi Provides Insights into the Origins of Lignocellulose Decay Capabilities.</title>
        <authorList>
            <person name="Nagy L.G."/>
            <person name="Riley R."/>
            <person name="Tritt A."/>
            <person name="Adam C."/>
            <person name="Daum C."/>
            <person name="Floudas D."/>
            <person name="Sun H."/>
            <person name="Yadav J.S."/>
            <person name="Pangilinan J."/>
            <person name="Larsson K.H."/>
            <person name="Matsuura K."/>
            <person name="Barry K."/>
            <person name="Labutti K."/>
            <person name="Kuo R."/>
            <person name="Ohm R.A."/>
            <person name="Bhattacharya S.S."/>
            <person name="Shirouzu T."/>
            <person name="Yoshinaga Y."/>
            <person name="Martin F.M."/>
            <person name="Grigoriev I.V."/>
            <person name="Hibbett D.S."/>
        </authorList>
    </citation>
    <scope>NUCLEOTIDE SEQUENCE [LARGE SCALE GENOMIC DNA]</scope>
    <source>
        <strain evidence="3 4">CBS 109695</strain>
    </source>
</reference>
<sequence length="279" mass="29573">MPERALRGWAASPFLRLVVVVLVATGLRPADQVGAAGADGPAGEGAWAQDGAGAQGARAARAARGVVGEEGAVAAVRARPVGGRDDTTLRPDRELRRRRTLTDQRAPRLGPLHEYMPVSDPWRHRRVESRLDRLAPHAISPCHDYRGKSRGSVEWAKAVTAYARAGRGRPRAAFADAAGAMRELLRQAVGGAPRRRRVERGRLALAQDPAPGDPPQDAQTRAGARAGALRAGALATRVTPVRVPQMLLVTPLPPLRLLTTPPGVAAAHRPAPRAPLVCV</sequence>
<dbReference type="AlphaFoldDB" id="A0A167VNP7"/>
<proteinExistence type="predicted"/>